<name>A0A9W7SRE0_9PEZI</name>
<protein>
    <submittedName>
        <fullName evidence="1">Uncharacterized protein</fullName>
    </submittedName>
</protein>
<reference evidence="1 2" key="1">
    <citation type="journal article" date="2018" name="IMA Fungus">
        <title>IMA Genome-F 10: Nine draft genome sequences of Claviceps purpurea s.lat., including C. arundinis, C. humidiphila, and C. cf. spartinae, pseudomolecules for the pitch canker pathogen Fusarium circinatum, draft genome of Davidsoniella eucalypti, Grosmannia galeiformis, Quambalaria eucalypti, and Teratosphaeria destructans.</title>
        <authorList>
            <person name="Wingfield B.D."/>
            <person name="Liu M."/>
            <person name="Nguyen H.D."/>
            <person name="Lane F.A."/>
            <person name="Morgan S.W."/>
            <person name="De Vos L."/>
            <person name="Wilken P.M."/>
            <person name="Duong T.A."/>
            <person name="Aylward J."/>
            <person name="Coetzee M.P."/>
            <person name="Dadej K."/>
            <person name="De Beer Z.W."/>
            <person name="Findlay W."/>
            <person name="Havenga M."/>
            <person name="Kolarik M."/>
            <person name="Menzies J.G."/>
            <person name="Naidoo K."/>
            <person name="Pochopski O."/>
            <person name="Shoukouhi P."/>
            <person name="Santana Q.C."/>
            <person name="Seifert K.A."/>
            <person name="Soal N."/>
            <person name="Steenkamp E.T."/>
            <person name="Tatham C.T."/>
            <person name="van der Nest M.A."/>
            <person name="Wingfield M.J."/>
        </authorList>
    </citation>
    <scope>NUCLEOTIDE SEQUENCE [LARGE SCALE GENOMIC DNA]</scope>
    <source>
        <strain evidence="1">CMW44962</strain>
    </source>
</reference>
<evidence type="ECO:0000313" key="2">
    <source>
        <dbReference type="Proteomes" id="UP001138500"/>
    </source>
</evidence>
<dbReference type="Proteomes" id="UP001138500">
    <property type="component" value="Unassembled WGS sequence"/>
</dbReference>
<accession>A0A9W7SRE0</accession>
<evidence type="ECO:0000313" key="1">
    <source>
        <dbReference type="EMBL" id="KAH9827386.1"/>
    </source>
</evidence>
<dbReference type="AlphaFoldDB" id="A0A9W7SRE0"/>
<comment type="caution">
    <text evidence="1">The sequence shown here is derived from an EMBL/GenBank/DDBJ whole genome shotgun (WGS) entry which is preliminary data.</text>
</comment>
<keyword evidence="2" id="KW-1185">Reference proteome</keyword>
<dbReference type="EMBL" id="RIBY02001884">
    <property type="protein sequence ID" value="KAH9827386.1"/>
    <property type="molecule type" value="Genomic_DNA"/>
</dbReference>
<reference evidence="1 2" key="2">
    <citation type="journal article" date="2021" name="Curr. Genet.">
        <title>Genetic response to nitrogen starvation in the aggressive Eucalyptus foliar pathogen Teratosphaeria destructans.</title>
        <authorList>
            <person name="Havenga M."/>
            <person name="Wingfield B.D."/>
            <person name="Wingfield M.J."/>
            <person name="Dreyer L.L."/>
            <person name="Roets F."/>
            <person name="Aylward J."/>
        </authorList>
    </citation>
    <scope>NUCLEOTIDE SEQUENCE [LARGE SCALE GENOMIC DNA]</scope>
    <source>
        <strain evidence="1">CMW44962</strain>
    </source>
</reference>
<gene>
    <name evidence="1" type="ORF">Tdes44962_MAKER09729</name>
</gene>
<organism evidence="1 2">
    <name type="scientific">Teratosphaeria destructans</name>
    <dbReference type="NCBI Taxonomy" id="418781"/>
    <lineage>
        <taxon>Eukaryota</taxon>
        <taxon>Fungi</taxon>
        <taxon>Dikarya</taxon>
        <taxon>Ascomycota</taxon>
        <taxon>Pezizomycotina</taxon>
        <taxon>Dothideomycetes</taxon>
        <taxon>Dothideomycetidae</taxon>
        <taxon>Mycosphaerellales</taxon>
        <taxon>Teratosphaeriaceae</taxon>
        <taxon>Teratosphaeria</taxon>
    </lineage>
</organism>
<proteinExistence type="predicted"/>
<sequence>MAEQEAVSYWYAKTVEYLSITANLAVISPILTETISGLPGIVQFGIQFGVAVALSKAEALLVSKTERSAVAL</sequence>